<dbReference type="Proteomes" id="UP000288405">
    <property type="component" value="Unassembled WGS sequence"/>
</dbReference>
<dbReference type="RefSeq" id="WP_126776734.1">
    <property type="nucleotide sequence ID" value="NZ_PIPM01000005.1"/>
</dbReference>
<evidence type="ECO:0000313" key="7">
    <source>
        <dbReference type="Proteomes" id="UP000288405"/>
    </source>
</evidence>
<dbReference type="InterPro" id="IPR043128">
    <property type="entry name" value="Rev_trsase/Diguanyl_cyclase"/>
</dbReference>
<dbReference type="CDD" id="cd00130">
    <property type="entry name" value="PAS"/>
    <property type="match status" value="1"/>
</dbReference>
<dbReference type="Pfam" id="PF00990">
    <property type="entry name" value="GGDEF"/>
    <property type="match status" value="1"/>
</dbReference>
<dbReference type="InterPro" id="IPR052155">
    <property type="entry name" value="Biofilm_reg_signaling"/>
</dbReference>
<dbReference type="PROSITE" id="PS50883">
    <property type="entry name" value="EAL"/>
    <property type="match status" value="1"/>
</dbReference>
<dbReference type="InterPro" id="IPR029787">
    <property type="entry name" value="Nucleotide_cyclase"/>
</dbReference>
<dbReference type="InterPro" id="IPR001610">
    <property type="entry name" value="PAC"/>
</dbReference>
<reference evidence="6 7" key="1">
    <citation type="journal article" date="2011" name="Front. Microbiol.">
        <title>Genomic signatures of strain selection and enhancement in Bacillus atrophaeus var. globigii, a historical biowarfare simulant.</title>
        <authorList>
            <person name="Gibbons H.S."/>
            <person name="Broomall S.M."/>
            <person name="McNew L.A."/>
            <person name="Daligault H."/>
            <person name="Chapman C."/>
            <person name="Bruce D."/>
            <person name="Karavis M."/>
            <person name="Krepps M."/>
            <person name="McGregor P.A."/>
            <person name="Hong C."/>
            <person name="Park K.H."/>
            <person name="Akmal A."/>
            <person name="Feldman A."/>
            <person name="Lin J.S."/>
            <person name="Chang W.E."/>
            <person name="Higgs B.W."/>
            <person name="Demirev P."/>
            <person name="Lindquist J."/>
            <person name="Liem A."/>
            <person name="Fochler E."/>
            <person name="Read T.D."/>
            <person name="Tapia R."/>
            <person name="Johnson S."/>
            <person name="Bishop-Lilly K.A."/>
            <person name="Detter C."/>
            <person name="Han C."/>
            <person name="Sozhamannan S."/>
            <person name="Rosenzweig C.N."/>
            <person name="Skowronski E.W."/>
        </authorList>
    </citation>
    <scope>NUCLEOTIDE SEQUENCE [LARGE SCALE GENOMIC DNA]</scope>
    <source>
        <strain evidence="6 7">GYP-17</strain>
    </source>
</reference>
<feature type="transmembrane region" description="Helical" evidence="1">
    <location>
        <begin position="184"/>
        <end position="202"/>
    </location>
</feature>
<evidence type="ECO:0000259" key="3">
    <source>
        <dbReference type="PROSITE" id="PS50113"/>
    </source>
</evidence>
<dbReference type="Gene3D" id="3.20.20.450">
    <property type="entry name" value="EAL domain"/>
    <property type="match status" value="1"/>
</dbReference>
<gene>
    <name evidence="6" type="ORF">CWE11_06155</name>
</gene>
<dbReference type="InterPro" id="IPR000700">
    <property type="entry name" value="PAS-assoc_C"/>
</dbReference>
<dbReference type="InterPro" id="IPR000160">
    <property type="entry name" value="GGDEF_dom"/>
</dbReference>
<dbReference type="SUPFAM" id="SSF55073">
    <property type="entry name" value="Nucleotide cyclase"/>
    <property type="match status" value="1"/>
</dbReference>
<dbReference type="NCBIfam" id="TIGR00254">
    <property type="entry name" value="GGDEF"/>
    <property type="match status" value="1"/>
</dbReference>
<dbReference type="CDD" id="cd01948">
    <property type="entry name" value="EAL"/>
    <property type="match status" value="1"/>
</dbReference>
<keyword evidence="1" id="KW-0472">Membrane</keyword>
<dbReference type="EMBL" id="PIPM01000005">
    <property type="protein sequence ID" value="RUO33424.1"/>
    <property type="molecule type" value="Genomic_DNA"/>
</dbReference>
<dbReference type="InterPro" id="IPR000014">
    <property type="entry name" value="PAS"/>
</dbReference>
<dbReference type="Gene3D" id="3.30.450.20">
    <property type="entry name" value="PAS domain"/>
    <property type="match status" value="1"/>
</dbReference>
<feature type="domain" description="GGDEF" evidence="5">
    <location>
        <begin position="414"/>
        <end position="552"/>
    </location>
</feature>
<dbReference type="AlphaFoldDB" id="A0A432WI03"/>
<dbReference type="PROSITE" id="PS50887">
    <property type="entry name" value="GGDEF"/>
    <property type="match status" value="1"/>
</dbReference>
<dbReference type="CDD" id="cd01949">
    <property type="entry name" value="GGDEF"/>
    <property type="match status" value="1"/>
</dbReference>
<evidence type="ECO:0000259" key="2">
    <source>
        <dbReference type="PROSITE" id="PS50112"/>
    </source>
</evidence>
<accession>A0A432WI03</accession>
<dbReference type="Pfam" id="PF00563">
    <property type="entry name" value="EAL"/>
    <property type="match status" value="1"/>
</dbReference>
<dbReference type="SUPFAM" id="SSF55785">
    <property type="entry name" value="PYP-like sensor domain (PAS domain)"/>
    <property type="match status" value="1"/>
</dbReference>
<feature type="domain" description="EAL" evidence="4">
    <location>
        <begin position="561"/>
        <end position="812"/>
    </location>
</feature>
<organism evidence="6 7">
    <name type="scientific">Aliidiomarina sanyensis</name>
    <dbReference type="NCBI Taxonomy" id="1249555"/>
    <lineage>
        <taxon>Bacteria</taxon>
        <taxon>Pseudomonadati</taxon>
        <taxon>Pseudomonadota</taxon>
        <taxon>Gammaproteobacteria</taxon>
        <taxon>Alteromonadales</taxon>
        <taxon>Idiomarinaceae</taxon>
        <taxon>Aliidiomarina</taxon>
    </lineage>
</organism>
<dbReference type="InterPro" id="IPR001633">
    <property type="entry name" value="EAL_dom"/>
</dbReference>
<dbReference type="SMART" id="SM00052">
    <property type="entry name" value="EAL"/>
    <property type="match status" value="1"/>
</dbReference>
<dbReference type="SMART" id="SM00267">
    <property type="entry name" value="GGDEF"/>
    <property type="match status" value="1"/>
</dbReference>
<proteinExistence type="predicted"/>
<dbReference type="PANTHER" id="PTHR44757:SF2">
    <property type="entry name" value="BIOFILM ARCHITECTURE MAINTENANCE PROTEIN MBAA"/>
    <property type="match status" value="1"/>
</dbReference>
<keyword evidence="1" id="KW-0812">Transmembrane</keyword>
<evidence type="ECO:0000256" key="1">
    <source>
        <dbReference type="SAM" id="Phobius"/>
    </source>
</evidence>
<evidence type="ECO:0000313" key="6">
    <source>
        <dbReference type="EMBL" id="RUO33424.1"/>
    </source>
</evidence>
<dbReference type="InterPro" id="IPR035919">
    <property type="entry name" value="EAL_sf"/>
</dbReference>
<dbReference type="SMART" id="SM00091">
    <property type="entry name" value="PAS"/>
    <property type="match status" value="1"/>
</dbReference>
<sequence length="812" mass="91957">MTSPFSRFSFASLRFQFVLLVMVLGTFTIALSTFAIVQDQVRTSHEHSERELRTMSIFVQASANRALRYALPEALEEIMAETAAHRRVQRVVMYRRDGAIAHSVGAYLQDDASLTDKMAVKLEQTQISERISISFMEDRNTYVAAIPVLAPGELLGVPNRYVMMIEYLHPITAADAFANRIGRILVAACALVGIYFLLFWYWRTWVSQPSQALIQALKKARDGEAFKLDKEIKTQELRVIVDAVADMVAQRDIHEEKLRKLTAAVEQSHEGILITNRQGTIEYVNDAVVKATGYSEDELLGQNPRMLGSGQTPASTFASLWKAILNGQSWTGEFYNRRKDGSEYIELQTVTPLKDKSGEVTHFLGIKQDITEQKSIQERLHFLAYFDTLTHLPNRTSVLDMLRNELEVASRKQSWGAVVLINIDRMKDINDARGFQYGNDVLLAMTSRLTEHQMERHFLGHLGADTFCIVISAQFRDSMQIRTVLDEYANKLMALCQEPFDVRGERVQLTVSIGAAVFGELQRSADDVIQSAETALHNAKRKGGNQHLVYRPADGQEIERLYQTEADLRVAIEQGQLILYLQAQMDQAGELAGAEALVRWQHPQSGMVSPAEFIPIAERSDLIADLDRWVLRRSLEVLKRWQDRGQRLTMSVNISPRHIQSARFVESVTEILKETGADPTLLVLEVTEGLLVEDVEQSIQKMKALSELGIQFAIDDLGTGYSSLSYIRQLPVHELKIDQSFIRGIPHTQSDVTMVKTIVSFAQNLNLRVVAEGVETRSQSKFCEKLGIWGQGYFYEKPIEWHLWQRKWGVAM</sequence>
<feature type="domain" description="PAC" evidence="3">
    <location>
        <begin position="330"/>
        <end position="382"/>
    </location>
</feature>
<dbReference type="SMART" id="SM00086">
    <property type="entry name" value="PAC"/>
    <property type="match status" value="1"/>
</dbReference>
<dbReference type="PROSITE" id="PS50112">
    <property type="entry name" value="PAS"/>
    <property type="match status" value="1"/>
</dbReference>
<dbReference type="InterPro" id="IPR035965">
    <property type="entry name" value="PAS-like_dom_sf"/>
</dbReference>
<feature type="domain" description="PAS" evidence="2">
    <location>
        <begin position="257"/>
        <end position="303"/>
    </location>
</feature>
<protein>
    <submittedName>
        <fullName evidence="6">Sensor domain-containing diguanylate cyclase</fullName>
    </submittedName>
</protein>
<name>A0A432WI03_9GAMM</name>
<feature type="transmembrane region" description="Helical" evidence="1">
    <location>
        <begin position="15"/>
        <end position="37"/>
    </location>
</feature>
<comment type="caution">
    <text evidence="6">The sequence shown here is derived from an EMBL/GenBank/DDBJ whole genome shotgun (WGS) entry which is preliminary data.</text>
</comment>
<evidence type="ECO:0000259" key="4">
    <source>
        <dbReference type="PROSITE" id="PS50883"/>
    </source>
</evidence>
<dbReference type="Gene3D" id="3.30.70.270">
    <property type="match status" value="1"/>
</dbReference>
<dbReference type="PROSITE" id="PS50113">
    <property type="entry name" value="PAC"/>
    <property type="match status" value="1"/>
</dbReference>
<evidence type="ECO:0000259" key="5">
    <source>
        <dbReference type="PROSITE" id="PS50887"/>
    </source>
</evidence>
<dbReference type="PANTHER" id="PTHR44757">
    <property type="entry name" value="DIGUANYLATE CYCLASE DGCP"/>
    <property type="match status" value="1"/>
</dbReference>
<dbReference type="SUPFAM" id="SSF141868">
    <property type="entry name" value="EAL domain-like"/>
    <property type="match status" value="1"/>
</dbReference>
<dbReference type="NCBIfam" id="TIGR00229">
    <property type="entry name" value="sensory_box"/>
    <property type="match status" value="1"/>
</dbReference>
<dbReference type="Pfam" id="PF13426">
    <property type="entry name" value="PAS_9"/>
    <property type="match status" value="1"/>
</dbReference>
<keyword evidence="1" id="KW-1133">Transmembrane helix</keyword>
<dbReference type="OrthoDB" id="9816034at2"/>
<keyword evidence="7" id="KW-1185">Reference proteome</keyword>